<protein>
    <submittedName>
        <fullName evidence="2 4">Uncharacterized protein</fullName>
    </submittedName>
</protein>
<evidence type="ECO:0000313" key="4">
    <source>
        <dbReference type="RefSeq" id="XP_033581245.1"/>
    </source>
</evidence>
<keyword evidence="1" id="KW-0812">Transmembrane</keyword>
<feature type="transmembrane region" description="Helical" evidence="1">
    <location>
        <begin position="103"/>
        <end position="130"/>
    </location>
</feature>
<dbReference type="Proteomes" id="UP000504636">
    <property type="component" value="Unplaced"/>
</dbReference>
<gene>
    <name evidence="2 4" type="ORF">BDZ99DRAFT_459979</name>
</gene>
<reference evidence="4" key="2">
    <citation type="submission" date="2020-04" db="EMBL/GenBank/DDBJ databases">
        <authorList>
            <consortium name="NCBI Genome Project"/>
        </authorList>
    </citation>
    <scope>NUCLEOTIDE SEQUENCE</scope>
    <source>
        <strain evidence="4">CBS 304.34</strain>
    </source>
</reference>
<sequence>MEHRDLDVQPCIYLLDTRTSPCPLKTPPQTPPHLVILLPVLLGLLPALLGRSDLRDSTDDPWLSPSPSLSSLSSARYTVTFFAAFVARSFFGLTPFFGTASPFFAGLVVVFVLAAAAFGFAPTAVFGFGFGAGTTVPSNLSNRRPARAPRPATRAL</sequence>
<dbReference type="RefSeq" id="XP_033581245.1">
    <property type="nucleotide sequence ID" value="XM_033719280.1"/>
</dbReference>
<dbReference type="AlphaFoldDB" id="A0A6A6YZL5"/>
<evidence type="ECO:0000313" key="2">
    <source>
        <dbReference type="EMBL" id="KAF2814281.1"/>
    </source>
</evidence>
<keyword evidence="3" id="KW-1185">Reference proteome</keyword>
<dbReference type="GeneID" id="54460173"/>
<reference evidence="2 4" key="1">
    <citation type="journal article" date="2020" name="Stud. Mycol.">
        <title>101 Dothideomycetes genomes: a test case for predicting lifestyles and emergence of pathogens.</title>
        <authorList>
            <person name="Haridas S."/>
            <person name="Albert R."/>
            <person name="Binder M."/>
            <person name="Bloem J."/>
            <person name="Labutti K."/>
            <person name="Salamov A."/>
            <person name="Andreopoulos B."/>
            <person name="Baker S."/>
            <person name="Barry K."/>
            <person name="Bills G."/>
            <person name="Bluhm B."/>
            <person name="Cannon C."/>
            <person name="Castanera R."/>
            <person name="Culley D."/>
            <person name="Daum C."/>
            <person name="Ezra D."/>
            <person name="Gonzalez J."/>
            <person name="Henrissat B."/>
            <person name="Kuo A."/>
            <person name="Liang C."/>
            <person name="Lipzen A."/>
            <person name="Lutzoni F."/>
            <person name="Magnuson J."/>
            <person name="Mondo S."/>
            <person name="Nolan M."/>
            <person name="Ohm R."/>
            <person name="Pangilinan J."/>
            <person name="Park H.-J."/>
            <person name="Ramirez L."/>
            <person name="Alfaro M."/>
            <person name="Sun H."/>
            <person name="Tritt A."/>
            <person name="Yoshinaga Y."/>
            <person name="Zwiers L.-H."/>
            <person name="Turgeon B."/>
            <person name="Goodwin S."/>
            <person name="Spatafora J."/>
            <person name="Crous P."/>
            <person name="Grigoriev I."/>
        </authorList>
    </citation>
    <scope>NUCLEOTIDE SEQUENCE</scope>
    <source>
        <strain evidence="2 4">CBS 304.34</strain>
    </source>
</reference>
<evidence type="ECO:0000313" key="3">
    <source>
        <dbReference type="Proteomes" id="UP000504636"/>
    </source>
</evidence>
<reference evidence="4" key="3">
    <citation type="submission" date="2025-04" db="UniProtKB">
        <authorList>
            <consortium name="RefSeq"/>
        </authorList>
    </citation>
    <scope>IDENTIFICATION</scope>
    <source>
        <strain evidence="4">CBS 304.34</strain>
    </source>
</reference>
<keyword evidence="1" id="KW-0472">Membrane</keyword>
<organism evidence="2">
    <name type="scientific">Mytilinidion resinicola</name>
    <dbReference type="NCBI Taxonomy" id="574789"/>
    <lineage>
        <taxon>Eukaryota</taxon>
        <taxon>Fungi</taxon>
        <taxon>Dikarya</taxon>
        <taxon>Ascomycota</taxon>
        <taxon>Pezizomycotina</taxon>
        <taxon>Dothideomycetes</taxon>
        <taxon>Pleosporomycetidae</taxon>
        <taxon>Mytilinidiales</taxon>
        <taxon>Mytilinidiaceae</taxon>
        <taxon>Mytilinidion</taxon>
    </lineage>
</organism>
<name>A0A6A6YZL5_9PEZI</name>
<keyword evidence="1" id="KW-1133">Transmembrane helix</keyword>
<proteinExistence type="predicted"/>
<evidence type="ECO:0000256" key="1">
    <source>
        <dbReference type="SAM" id="Phobius"/>
    </source>
</evidence>
<accession>A0A6A6YZL5</accession>
<feature type="transmembrane region" description="Helical" evidence="1">
    <location>
        <begin position="75"/>
        <end position="97"/>
    </location>
</feature>
<dbReference type="EMBL" id="MU003695">
    <property type="protein sequence ID" value="KAF2814281.1"/>
    <property type="molecule type" value="Genomic_DNA"/>
</dbReference>
<feature type="transmembrane region" description="Helical" evidence="1">
    <location>
        <begin position="34"/>
        <end position="54"/>
    </location>
</feature>